<name>A0A396H2K5_MEDTR</name>
<organism evidence="2 3">
    <name type="scientific">Medicago truncatula</name>
    <name type="common">Barrel medic</name>
    <name type="synonym">Medicago tribuloides</name>
    <dbReference type="NCBI Taxonomy" id="3880"/>
    <lineage>
        <taxon>Eukaryota</taxon>
        <taxon>Viridiplantae</taxon>
        <taxon>Streptophyta</taxon>
        <taxon>Embryophyta</taxon>
        <taxon>Tracheophyta</taxon>
        <taxon>Spermatophyta</taxon>
        <taxon>Magnoliopsida</taxon>
        <taxon>eudicotyledons</taxon>
        <taxon>Gunneridae</taxon>
        <taxon>Pentapetalae</taxon>
        <taxon>rosids</taxon>
        <taxon>fabids</taxon>
        <taxon>Fabales</taxon>
        <taxon>Fabaceae</taxon>
        <taxon>Papilionoideae</taxon>
        <taxon>50 kb inversion clade</taxon>
        <taxon>NPAAA clade</taxon>
        <taxon>Hologalegina</taxon>
        <taxon>IRL clade</taxon>
        <taxon>Trifolieae</taxon>
        <taxon>Medicago</taxon>
    </lineage>
</organism>
<dbReference type="EMBL" id="PSQE01000007">
    <property type="protein sequence ID" value="RHN45127.1"/>
    <property type="molecule type" value="Genomic_DNA"/>
</dbReference>
<dbReference type="Gramene" id="rna39337">
    <property type="protein sequence ID" value="RHN45127.1"/>
    <property type="gene ID" value="gene39337"/>
</dbReference>
<evidence type="ECO:0000313" key="3">
    <source>
        <dbReference type="Proteomes" id="UP000265566"/>
    </source>
</evidence>
<feature type="signal peptide" evidence="1">
    <location>
        <begin position="1"/>
        <end position="21"/>
    </location>
</feature>
<evidence type="ECO:0008006" key="4">
    <source>
        <dbReference type="Google" id="ProtNLM"/>
    </source>
</evidence>
<dbReference type="Proteomes" id="UP000265566">
    <property type="component" value="Chromosome 7"/>
</dbReference>
<dbReference type="AlphaFoldDB" id="A0A396H2K5"/>
<feature type="chain" id="PRO_5017461641" description="Transmembrane protein" evidence="1">
    <location>
        <begin position="22"/>
        <end position="51"/>
    </location>
</feature>
<gene>
    <name evidence="2" type="ORF">MtrunA17_Chr7g0226921</name>
</gene>
<proteinExistence type="predicted"/>
<evidence type="ECO:0000256" key="1">
    <source>
        <dbReference type="SAM" id="SignalP"/>
    </source>
</evidence>
<evidence type="ECO:0000313" key="2">
    <source>
        <dbReference type="EMBL" id="RHN45127.1"/>
    </source>
</evidence>
<reference evidence="3" key="1">
    <citation type="journal article" date="2018" name="Nat. Plants">
        <title>Whole-genome landscape of Medicago truncatula symbiotic genes.</title>
        <authorList>
            <person name="Pecrix Y."/>
            <person name="Staton S.E."/>
            <person name="Sallet E."/>
            <person name="Lelandais-Briere C."/>
            <person name="Moreau S."/>
            <person name="Carrere S."/>
            <person name="Blein T."/>
            <person name="Jardinaud M.F."/>
            <person name="Latrasse D."/>
            <person name="Zouine M."/>
            <person name="Zahm M."/>
            <person name="Kreplak J."/>
            <person name="Mayjonade B."/>
            <person name="Satge C."/>
            <person name="Perez M."/>
            <person name="Cauet S."/>
            <person name="Marande W."/>
            <person name="Chantry-Darmon C."/>
            <person name="Lopez-Roques C."/>
            <person name="Bouchez O."/>
            <person name="Berard A."/>
            <person name="Debelle F."/>
            <person name="Munos S."/>
            <person name="Bendahmane A."/>
            <person name="Berges H."/>
            <person name="Niebel A."/>
            <person name="Buitink J."/>
            <person name="Frugier F."/>
            <person name="Benhamed M."/>
            <person name="Crespi M."/>
            <person name="Gouzy J."/>
            <person name="Gamas P."/>
        </authorList>
    </citation>
    <scope>NUCLEOTIDE SEQUENCE [LARGE SCALE GENOMIC DNA]</scope>
    <source>
        <strain evidence="3">cv. Jemalong A17</strain>
    </source>
</reference>
<comment type="caution">
    <text evidence="2">The sequence shown here is derived from an EMBL/GenBank/DDBJ whole genome shotgun (WGS) entry which is preliminary data.</text>
</comment>
<sequence length="51" mass="5619">MFVALELALAKLSLILTCISSFLKDIQNHNCFGVSGALIKESNNRKIVLKI</sequence>
<protein>
    <recommendedName>
        <fullName evidence="4">Transmembrane protein</fullName>
    </recommendedName>
</protein>
<accession>A0A396H2K5</accession>
<keyword evidence="1" id="KW-0732">Signal</keyword>